<feature type="transmembrane region" description="Helical" evidence="15">
    <location>
        <begin position="30"/>
        <end position="48"/>
    </location>
</feature>
<keyword evidence="5" id="KW-0808">Transferase</keyword>
<feature type="transmembrane region" description="Helical" evidence="15">
    <location>
        <begin position="68"/>
        <end position="90"/>
    </location>
</feature>
<evidence type="ECO:0000256" key="12">
    <source>
        <dbReference type="ARBA" id="ARBA00023277"/>
    </source>
</evidence>
<organism evidence="16 17">
    <name type="scientific">Cuscuta epithymum</name>
    <dbReference type="NCBI Taxonomy" id="186058"/>
    <lineage>
        <taxon>Eukaryota</taxon>
        <taxon>Viridiplantae</taxon>
        <taxon>Streptophyta</taxon>
        <taxon>Embryophyta</taxon>
        <taxon>Tracheophyta</taxon>
        <taxon>Spermatophyta</taxon>
        <taxon>Magnoliopsida</taxon>
        <taxon>eudicotyledons</taxon>
        <taxon>Gunneridae</taxon>
        <taxon>Pentapetalae</taxon>
        <taxon>asterids</taxon>
        <taxon>lamiids</taxon>
        <taxon>Solanales</taxon>
        <taxon>Convolvulaceae</taxon>
        <taxon>Cuscuteae</taxon>
        <taxon>Cuscuta</taxon>
        <taxon>Cuscuta subgen. Cuscuta</taxon>
    </lineage>
</organism>
<dbReference type="GO" id="GO:0005737">
    <property type="term" value="C:cytoplasm"/>
    <property type="evidence" value="ECO:0007669"/>
    <property type="project" value="TreeGrafter"/>
</dbReference>
<evidence type="ECO:0000313" key="16">
    <source>
        <dbReference type="EMBL" id="CAH9126442.1"/>
    </source>
</evidence>
<dbReference type="InterPro" id="IPR024709">
    <property type="entry name" value="FucosylTrfase_pln"/>
</dbReference>
<evidence type="ECO:0000256" key="13">
    <source>
        <dbReference type="ARBA" id="ARBA00030350"/>
    </source>
</evidence>
<dbReference type="AlphaFoldDB" id="A0AAV0ET37"/>
<evidence type="ECO:0000256" key="7">
    <source>
        <dbReference type="ARBA" id="ARBA00022968"/>
    </source>
</evidence>
<evidence type="ECO:0000256" key="9">
    <source>
        <dbReference type="ARBA" id="ARBA00023136"/>
    </source>
</evidence>
<evidence type="ECO:0000256" key="6">
    <source>
        <dbReference type="ARBA" id="ARBA00022692"/>
    </source>
</evidence>
<evidence type="ECO:0000256" key="1">
    <source>
        <dbReference type="ARBA" id="ARBA00004606"/>
    </source>
</evidence>
<sequence length="556" mass="63177">MSHGPRGGKPPLPPAAVNKARRRAPPVDPYGGNMIPTVGILELLRFMLRMCLRLTQITRKVVGPGKSLSRWVVGALTFVAVFTVLGKMMLMHSFLQVHAMMSPRDFLQLPSSRRPSVVVVGGDAVHARVSKHFNDTEIWGNNHSDSYTKCIDRPRETRLDNSSNGYIIVHANGGLNQMKTGISDMVAIAKLMNATLVLPFLDHKSFWTDPSEFKDIFDWQHFIKSLGDDIQVVEALPLHLADVKPLKKTPVSWSKPSYYSKDILKLLKKHKVIEFTHSDSRLANNGIPDSIQKLRCHAMYEALRFADGIETLAKKLVSRLKENGDPYIALHLRYEKDMLAFTGCNHNLTKKEADELRMLRQKTRHWKEKRINGTERRIQGVCPLTPREASLFLEAMGYPSNTKIYTVSGTIFGKSGMNALLEKYPNVYSHSNLATEEELKHFIGRENQLAALDYIVAVESDVFVYTYDGNMAKAVRGHRMFEGFRKTINPDKKKFIKLLDEMDKGKLPWEDFATKLRHLHKNRTGAPTPRVVGQSPPKMEENFYAHPLPECLCHRR</sequence>
<proteinExistence type="inferred from homology"/>
<evidence type="ECO:0000313" key="17">
    <source>
        <dbReference type="Proteomes" id="UP001152523"/>
    </source>
</evidence>
<evidence type="ECO:0000256" key="15">
    <source>
        <dbReference type="SAM" id="Phobius"/>
    </source>
</evidence>
<evidence type="ECO:0000256" key="5">
    <source>
        <dbReference type="ARBA" id="ARBA00022679"/>
    </source>
</evidence>
<keyword evidence="9 15" id="KW-0472">Membrane</keyword>
<evidence type="ECO:0000256" key="11">
    <source>
        <dbReference type="ARBA" id="ARBA00023253"/>
    </source>
</evidence>
<dbReference type="EMBL" id="CAMAPF010000942">
    <property type="protein sequence ID" value="CAH9126442.1"/>
    <property type="molecule type" value="Genomic_DNA"/>
</dbReference>
<accession>A0AAV0ET37</accession>
<comment type="subcellular location">
    <subcellularLocation>
        <location evidence="1">Membrane</location>
        <topology evidence="1">Single-pass type II membrane protein</topology>
    </subcellularLocation>
</comment>
<name>A0AAV0ET37_9ASTE</name>
<keyword evidence="17" id="KW-1185">Reference proteome</keyword>
<comment type="pathway">
    <text evidence="2">Glycan metabolism.</text>
</comment>
<dbReference type="CDD" id="cd11299">
    <property type="entry name" value="O-FucT_plant"/>
    <property type="match status" value="1"/>
</dbReference>
<gene>
    <name evidence="16" type="ORF">CEPIT_LOCUS27540</name>
</gene>
<dbReference type="InterPro" id="IPR019378">
    <property type="entry name" value="GDP-Fuc_O-FucTrfase"/>
</dbReference>
<reference evidence="16" key="1">
    <citation type="submission" date="2022-07" db="EMBL/GenBank/DDBJ databases">
        <authorList>
            <person name="Macas J."/>
            <person name="Novak P."/>
            <person name="Neumann P."/>
        </authorList>
    </citation>
    <scope>NUCLEOTIDE SEQUENCE</scope>
</reference>
<evidence type="ECO:0000256" key="8">
    <source>
        <dbReference type="ARBA" id="ARBA00022989"/>
    </source>
</evidence>
<dbReference type="GO" id="GO:0006004">
    <property type="term" value="P:fucose metabolic process"/>
    <property type="evidence" value="ECO:0007669"/>
    <property type="project" value="UniProtKB-KW"/>
</dbReference>
<dbReference type="Proteomes" id="UP001152523">
    <property type="component" value="Unassembled WGS sequence"/>
</dbReference>
<keyword evidence="10" id="KW-0325">Glycoprotein</keyword>
<keyword evidence="4" id="KW-0328">Glycosyltransferase</keyword>
<dbReference type="Pfam" id="PF10250">
    <property type="entry name" value="O-FucT"/>
    <property type="match status" value="1"/>
</dbReference>
<comment type="caution">
    <text evidence="16">The sequence shown here is derived from an EMBL/GenBank/DDBJ whole genome shotgun (WGS) entry which is preliminary data.</text>
</comment>
<dbReference type="GO" id="GO:0016020">
    <property type="term" value="C:membrane"/>
    <property type="evidence" value="ECO:0007669"/>
    <property type="project" value="UniProtKB-SubCell"/>
</dbReference>
<keyword evidence="8 15" id="KW-1133">Transmembrane helix</keyword>
<comment type="similarity">
    <text evidence="3">Belongs to the glycosyltransferase GT106 family.</text>
</comment>
<evidence type="ECO:0000256" key="2">
    <source>
        <dbReference type="ARBA" id="ARBA00004881"/>
    </source>
</evidence>
<keyword evidence="7" id="KW-0735">Signal-anchor</keyword>
<dbReference type="PANTHER" id="PTHR31741">
    <property type="entry name" value="OS02G0726500 PROTEIN-RELATED"/>
    <property type="match status" value="1"/>
</dbReference>
<dbReference type="GO" id="GO:0016757">
    <property type="term" value="F:glycosyltransferase activity"/>
    <property type="evidence" value="ECO:0007669"/>
    <property type="project" value="UniProtKB-KW"/>
</dbReference>
<evidence type="ECO:0000256" key="4">
    <source>
        <dbReference type="ARBA" id="ARBA00022676"/>
    </source>
</evidence>
<evidence type="ECO:0000256" key="10">
    <source>
        <dbReference type="ARBA" id="ARBA00023180"/>
    </source>
</evidence>
<dbReference type="PANTHER" id="PTHR31741:SF62">
    <property type="entry name" value="O-FUCOSYLTRANSFERASE FAMILY PROTEIN"/>
    <property type="match status" value="1"/>
</dbReference>
<feature type="region of interest" description="Disordered" evidence="14">
    <location>
        <begin position="1"/>
        <end position="28"/>
    </location>
</feature>
<evidence type="ECO:0000256" key="14">
    <source>
        <dbReference type="SAM" id="MobiDB-lite"/>
    </source>
</evidence>
<keyword evidence="6 15" id="KW-0812">Transmembrane</keyword>
<dbReference type="FunFam" id="3.40.50.11350:FF:000011">
    <property type="entry name" value="O-fucosyltransferase 28"/>
    <property type="match status" value="1"/>
</dbReference>
<keyword evidence="12" id="KW-0119">Carbohydrate metabolism</keyword>
<keyword evidence="11" id="KW-0294">Fucose metabolism</keyword>
<dbReference type="PIRSF" id="PIRSF009360">
    <property type="entry name" value="UCP009360"/>
    <property type="match status" value="1"/>
</dbReference>
<protein>
    <recommendedName>
        <fullName evidence="13">O-fucosyltransferase family protein</fullName>
    </recommendedName>
</protein>
<evidence type="ECO:0000256" key="3">
    <source>
        <dbReference type="ARBA" id="ARBA00007737"/>
    </source>
</evidence>